<feature type="region of interest" description="Disordered" evidence="1">
    <location>
        <begin position="94"/>
        <end position="129"/>
    </location>
</feature>
<gene>
    <name evidence="2" type="ORF">KP509_29G066500</name>
</gene>
<dbReference type="EMBL" id="CM035434">
    <property type="protein sequence ID" value="KAH7292406.1"/>
    <property type="molecule type" value="Genomic_DNA"/>
</dbReference>
<dbReference type="AlphaFoldDB" id="A0A8T2R7R9"/>
<sequence length="129" mass="14266">MANCNESCNNRYGVLDIPWRVYCKKACSSDGETWDECRADCNDMCHKTPVIKEYEWSAHLARSPGSPTKARKCEKACIRGCAFKFNVSASELSAAIPRKPETPPPPPPTRPKHAVAESMDRGEPPNISA</sequence>
<reference evidence="2" key="1">
    <citation type="submission" date="2021-08" db="EMBL/GenBank/DDBJ databases">
        <title>WGS assembly of Ceratopteris richardii.</title>
        <authorList>
            <person name="Marchant D.B."/>
            <person name="Chen G."/>
            <person name="Jenkins J."/>
            <person name="Shu S."/>
            <person name="Leebens-Mack J."/>
            <person name="Grimwood J."/>
            <person name="Schmutz J."/>
            <person name="Soltis P."/>
            <person name="Soltis D."/>
            <person name="Chen Z.-H."/>
        </authorList>
    </citation>
    <scope>NUCLEOTIDE SEQUENCE</scope>
    <source>
        <strain evidence="2">Whitten #5841</strain>
        <tissue evidence="2">Leaf</tissue>
    </source>
</reference>
<protein>
    <submittedName>
        <fullName evidence="2">Uncharacterized protein</fullName>
    </submittedName>
</protein>
<proteinExistence type="predicted"/>
<dbReference type="PANTHER" id="PTHR36053">
    <property type="entry name" value="OSJNBB0017I01.18 PROTEIN"/>
    <property type="match status" value="1"/>
</dbReference>
<evidence type="ECO:0000313" key="2">
    <source>
        <dbReference type="EMBL" id="KAH7292406.1"/>
    </source>
</evidence>
<dbReference type="Proteomes" id="UP000825935">
    <property type="component" value="Chromosome 29"/>
</dbReference>
<keyword evidence="3" id="KW-1185">Reference proteome</keyword>
<comment type="caution">
    <text evidence="2">The sequence shown here is derived from an EMBL/GenBank/DDBJ whole genome shotgun (WGS) entry which is preliminary data.</text>
</comment>
<evidence type="ECO:0000256" key="1">
    <source>
        <dbReference type="SAM" id="MobiDB-lite"/>
    </source>
</evidence>
<dbReference type="PANTHER" id="PTHR36053:SF1">
    <property type="entry name" value="OS04G0680300 PROTEIN"/>
    <property type="match status" value="1"/>
</dbReference>
<evidence type="ECO:0000313" key="3">
    <source>
        <dbReference type="Proteomes" id="UP000825935"/>
    </source>
</evidence>
<organism evidence="2 3">
    <name type="scientific">Ceratopteris richardii</name>
    <name type="common">Triangle waterfern</name>
    <dbReference type="NCBI Taxonomy" id="49495"/>
    <lineage>
        <taxon>Eukaryota</taxon>
        <taxon>Viridiplantae</taxon>
        <taxon>Streptophyta</taxon>
        <taxon>Embryophyta</taxon>
        <taxon>Tracheophyta</taxon>
        <taxon>Polypodiopsida</taxon>
        <taxon>Polypodiidae</taxon>
        <taxon>Polypodiales</taxon>
        <taxon>Pteridineae</taxon>
        <taxon>Pteridaceae</taxon>
        <taxon>Parkerioideae</taxon>
        <taxon>Ceratopteris</taxon>
    </lineage>
</organism>
<accession>A0A8T2R7R9</accession>
<name>A0A8T2R7R9_CERRI</name>
<feature type="compositionally biased region" description="Basic and acidic residues" evidence="1">
    <location>
        <begin position="114"/>
        <end position="123"/>
    </location>
</feature>
<dbReference type="OrthoDB" id="1159107at2759"/>
<dbReference type="OMA" id="GETWDEC"/>